<dbReference type="EMBL" id="JAOCIZ010000150">
    <property type="protein sequence ID" value="MDH1507710.1"/>
    <property type="molecule type" value="Genomic_DNA"/>
</dbReference>
<dbReference type="AlphaFoldDB" id="A0AA42REC9"/>
<proteinExistence type="predicted"/>
<sequence>INKADRLNKLLKIDVASGKSILITGGLFCLVTYITESLGTGAVIAGAFVIYRLATKIYRIIKMTDALDQHLESLARQAYQNT</sequence>
<dbReference type="RefSeq" id="WP_279983071.1">
    <property type="nucleotide sequence ID" value="NZ_JAOCIZ010000150.1"/>
</dbReference>
<accession>A0AA42REC9</accession>
<feature type="non-terminal residue" evidence="2">
    <location>
        <position position="1"/>
    </location>
</feature>
<evidence type="ECO:0000313" key="3">
    <source>
        <dbReference type="Proteomes" id="UP001161704"/>
    </source>
</evidence>
<keyword evidence="1" id="KW-0472">Membrane</keyword>
<keyword evidence="1" id="KW-0812">Transmembrane</keyword>
<feature type="transmembrane region" description="Helical" evidence="1">
    <location>
        <begin position="20"/>
        <end position="53"/>
    </location>
</feature>
<evidence type="ECO:0000256" key="1">
    <source>
        <dbReference type="SAM" id="Phobius"/>
    </source>
</evidence>
<name>A0AA42REC9_AERCA</name>
<evidence type="ECO:0000313" key="2">
    <source>
        <dbReference type="EMBL" id="MDH1507710.1"/>
    </source>
</evidence>
<protein>
    <submittedName>
        <fullName evidence="2">Uncharacterized protein</fullName>
    </submittedName>
</protein>
<organism evidence="2 3">
    <name type="scientific">Aeromonas caviae</name>
    <name type="common">Aeromonas punctata</name>
    <dbReference type="NCBI Taxonomy" id="648"/>
    <lineage>
        <taxon>Bacteria</taxon>
        <taxon>Pseudomonadati</taxon>
        <taxon>Pseudomonadota</taxon>
        <taxon>Gammaproteobacteria</taxon>
        <taxon>Aeromonadales</taxon>
        <taxon>Aeromonadaceae</taxon>
        <taxon>Aeromonas</taxon>
    </lineage>
</organism>
<reference evidence="2" key="1">
    <citation type="submission" date="2022-09" db="EMBL/GenBank/DDBJ databases">
        <title>Intensive care unit water sources are persistently colonized with multi-drug resistant bacteria and are the site of extensive horizontal gene transfer of antibiotic resistance genes.</title>
        <authorList>
            <person name="Diorio-Toth L."/>
        </authorList>
    </citation>
    <scope>NUCLEOTIDE SEQUENCE</scope>
    <source>
        <strain evidence="2">GD03710</strain>
    </source>
</reference>
<dbReference type="Proteomes" id="UP001161704">
    <property type="component" value="Unassembled WGS sequence"/>
</dbReference>
<keyword evidence="1" id="KW-1133">Transmembrane helix</keyword>
<comment type="caution">
    <text evidence="2">The sequence shown here is derived from an EMBL/GenBank/DDBJ whole genome shotgun (WGS) entry which is preliminary data.</text>
</comment>
<gene>
    <name evidence="2" type="ORF">N5I20_21965</name>
</gene>